<evidence type="ECO:0000313" key="3">
    <source>
        <dbReference type="Proteomes" id="UP000007076"/>
    </source>
</evidence>
<evidence type="ECO:0000313" key="2">
    <source>
        <dbReference type="EMBL" id="BAJ30480.1"/>
    </source>
</evidence>
<sequence>MQPTRRAARADHGRVRVDVAPGTPPDVLGAAPTVHRSYPMRSALVYLCTDDKVSRPLMAGWCEQRAAAEGIPVTETVLDTDGLLPPAERPGWQHVMALVAGGHVVMVVTLDRTMLAVGRKDWDRLAASVAQHGAVLVTHRTPGPSFPPTDGAQQLPPAPAAPPAVELVDAGAQR</sequence>
<feature type="region of interest" description="Disordered" evidence="1">
    <location>
        <begin position="140"/>
        <end position="174"/>
    </location>
</feature>
<name>E4NG50_KITSK</name>
<dbReference type="EMBL" id="AP010968">
    <property type="protein sequence ID" value="BAJ30480.1"/>
    <property type="molecule type" value="Genomic_DNA"/>
</dbReference>
<gene>
    <name evidence="2" type="ordered locus">KSE_46990</name>
</gene>
<accession>E4NG50</accession>
<reference evidence="2 3" key="1">
    <citation type="journal article" date="2010" name="DNA Res.">
        <title>Genome sequence of Kitasatospora setae NBRC 14216T: an evolutionary snapshot of the family Streptomycetaceae.</title>
        <authorList>
            <person name="Ichikawa N."/>
            <person name="Oguchi A."/>
            <person name="Ikeda H."/>
            <person name="Ishikawa J."/>
            <person name="Kitani S."/>
            <person name="Watanabe Y."/>
            <person name="Nakamura S."/>
            <person name="Katano Y."/>
            <person name="Kishi E."/>
            <person name="Sasagawa M."/>
            <person name="Ankai A."/>
            <person name="Fukui S."/>
            <person name="Hashimoto Y."/>
            <person name="Kamata S."/>
            <person name="Otoguro M."/>
            <person name="Tanikawa S."/>
            <person name="Nihira T."/>
            <person name="Horinouchi S."/>
            <person name="Ohnishi Y."/>
            <person name="Hayakawa M."/>
            <person name="Kuzuyama T."/>
            <person name="Arisawa A."/>
            <person name="Nomoto F."/>
            <person name="Miura H."/>
            <person name="Takahashi Y."/>
            <person name="Fujita N."/>
        </authorList>
    </citation>
    <scope>NUCLEOTIDE SEQUENCE [LARGE SCALE GENOMIC DNA]</scope>
    <source>
        <strain evidence="3">ATCC 33774 / DSM 43861 / JCM 3304 / KCC A-0304 / NBRC 14216 / KM-6054</strain>
    </source>
</reference>
<dbReference type="KEGG" id="ksk:KSE_46990"/>
<dbReference type="PATRIC" id="fig|452652.3.peg.4688"/>
<evidence type="ECO:0000256" key="1">
    <source>
        <dbReference type="SAM" id="MobiDB-lite"/>
    </source>
</evidence>
<evidence type="ECO:0008006" key="4">
    <source>
        <dbReference type="Google" id="ProtNLM"/>
    </source>
</evidence>
<protein>
    <recommendedName>
        <fullName evidence="4">Resolvase/invertase-type recombinase catalytic domain-containing protein</fullName>
    </recommendedName>
</protein>
<keyword evidence="3" id="KW-1185">Reference proteome</keyword>
<organism evidence="2 3">
    <name type="scientific">Kitasatospora setae (strain ATCC 33774 / DSM 43861 / JCM 3304 / KCC A-0304 / NBRC 14216 / KM-6054)</name>
    <name type="common">Streptomyces setae</name>
    <dbReference type="NCBI Taxonomy" id="452652"/>
    <lineage>
        <taxon>Bacteria</taxon>
        <taxon>Bacillati</taxon>
        <taxon>Actinomycetota</taxon>
        <taxon>Actinomycetes</taxon>
        <taxon>Kitasatosporales</taxon>
        <taxon>Streptomycetaceae</taxon>
        <taxon>Kitasatospora</taxon>
    </lineage>
</organism>
<dbReference type="Proteomes" id="UP000007076">
    <property type="component" value="Chromosome"/>
</dbReference>
<dbReference type="HOGENOM" id="CLU_1538076_0_0_11"/>
<dbReference type="AlphaFoldDB" id="E4NG50"/>
<proteinExistence type="predicted"/>
<dbReference type="STRING" id="452652.KSE_46990"/>